<dbReference type="Gene3D" id="3.40.1030.10">
    <property type="entry name" value="Nucleoside phosphorylase/phosphoribosyltransferase catalytic domain"/>
    <property type="match status" value="1"/>
</dbReference>
<dbReference type="PIRSF" id="PIRSF000478">
    <property type="entry name" value="TP_PyNP"/>
    <property type="match status" value="1"/>
</dbReference>
<comment type="caution">
    <text evidence="12">The sequence shown here is derived from an EMBL/GenBank/DDBJ whole genome shotgun (WGS) entry which is preliminary data.</text>
</comment>
<dbReference type="EC" id="2.4.2.2" evidence="5"/>
<dbReference type="InterPro" id="IPR017872">
    <property type="entry name" value="Pyrmidine_PPase_CS"/>
</dbReference>
<dbReference type="SUPFAM" id="SSF52418">
    <property type="entry name" value="Nucleoside phosphorylase/phosphoribosyltransferase catalytic domain"/>
    <property type="match status" value="1"/>
</dbReference>
<dbReference type="GO" id="GO:0009032">
    <property type="term" value="F:thymidine phosphorylase activity"/>
    <property type="evidence" value="ECO:0007669"/>
    <property type="project" value="TreeGrafter"/>
</dbReference>
<dbReference type="GO" id="GO:0004645">
    <property type="term" value="F:1,4-alpha-oligoglucan phosphorylase activity"/>
    <property type="evidence" value="ECO:0007669"/>
    <property type="project" value="InterPro"/>
</dbReference>
<evidence type="ECO:0000256" key="8">
    <source>
        <dbReference type="ARBA" id="ARBA00022679"/>
    </source>
</evidence>
<evidence type="ECO:0000256" key="4">
    <source>
        <dbReference type="ARBA" id="ARBA00011738"/>
    </source>
</evidence>
<gene>
    <name evidence="12" type="ORF">IAC39_06830</name>
</gene>
<dbReference type="Pfam" id="PF02885">
    <property type="entry name" value="Glycos_trans_3N"/>
    <property type="match status" value="1"/>
</dbReference>
<comment type="catalytic activity">
    <reaction evidence="1">
        <text>2'-deoxyuridine + phosphate = 2-deoxy-alpha-D-ribose 1-phosphate + uracil</text>
        <dbReference type="Rhea" id="RHEA:22824"/>
        <dbReference type="ChEBI" id="CHEBI:16450"/>
        <dbReference type="ChEBI" id="CHEBI:17568"/>
        <dbReference type="ChEBI" id="CHEBI:43474"/>
        <dbReference type="ChEBI" id="CHEBI:57259"/>
        <dbReference type="EC" id="2.4.2.2"/>
    </reaction>
</comment>
<reference evidence="12" key="1">
    <citation type="submission" date="2020-10" db="EMBL/GenBank/DDBJ databases">
        <authorList>
            <person name="Gilroy R."/>
        </authorList>
    </citation>
    <scope>NUCLEOTIDE SEQUENCE</scope>
    <source>
        <strain evidence="12">CHK33-4379</strain>
    </source>
</reference>
<dbReference type="PROSITE" id="PS00647">
    <property type="entry name" value="THYMID_PHOSPHORYLASE"/>
    <property type="match status" value="1"/>
</dbReference>
<dbReference type="InterPro" id="IPR035902">
    <property type="entry name" value="Nuc_phospho_transferase"/>
</dbReference>
<dbReference type="PANTHER" id="PTHR10515">
    <property type="entry name" value="THYMIDINE PHOSPHORYLASE"/>
    <property type="match status" value="1"/>
</dbReference>
<dbReference type="GO" id="GO:0006213">
    <property type="term" value="P:pyrimidine nucleoside metabolic process"/>
    <property type="evidence" value="ECO:0007669"/>
    <property type="project" value="InterPro"/>
</dbReference>
<comment type="function">
    <text evidence="2">Catalyzes phosphorolysis of the pyrimidine nucleosides uridine, thymidine and 2'-deoxyuridine with the formation of the corresponding pyrimidine base and ribose-1-phosphate.</text>
</comment>
<protein>
    <recommendedName>
        <fullName evidence="6">Pyrimidine-nucleoside phosphorylase</fullName>
        <ecNumber evidence="5">2.4.2.2</ecNumber>
    </recommendedName>
</protein>
<dbReference type="NCBIfam" id="TIGR02644">
    <property type="entry name" value="Y_phosphoryl"/>
    <property type="match status" value="1"/>
</dbReference>
<dbReference type="AlphaFoldDB" id="A0A9D1KLY1"/>
<dbReference type="InterPro" id="IPR018090">
    <property type="entry name" value="Pyrmidine_PPas_bac/euk"/>
</dbReference>
<dbReference type="GO" id="GO:0005829">
    <property type="term" value="C:cytosol"/>
    <property type="evidence" value="ECO:0007669"/>
    <property type="project" value="TreeGrafter"/>
</dbReference>
<evidence type="ECO:0000256" key="5">
    <source>
        <dbReference type="ARBA" id="ARBA00011889"/>
    </source>
</evidence>
<dbReference type="InterPro" id="IPR000053">
    <property type="entry name" value="Thymidine/pyrmidine_PPase"/>
</dbReference>
<sequence>MRMYDIILKKRKGQELSAEEIRFVINGFTKGEIPDYQMSALLMAICFNSMSDLETAEMTYTMADSGDKVDLSEFGSLSVDKHSTGGVGDKTTLIITPIVASCGAKIAKMSGRGLGYTGGTVDKLEAITGYRTSLSEEEFFSQVRTVGASVIGQTGNLAPADKKIYALRDVTATVDSIPLIASSIMSKKLASGAKSIVLDVKAGSGAFMSDIDSAKELASRMVAIGRRCGRNISALITNMDIPLGTSVGNALEVIEAIKVLKCEEKGELRKLCLELSAAMLSMSLGISHDEAYLRAEKALDGGRAYEKLKEWIAAQGGDVRMLDDTSLFPRAAHTLQVISPSSGYICRMNTAEIGRASSILGAGRVKKEDKIDLSAGIVIAAKTGDRVSKGDVIATLYSNTESFLQEASKIYVDALEYSEESVPNQKTIICKVD</sequence>
<dbReference type="Pfam" id="PF07831">
    <property type="entry name" value="PYNP_C"/>
    <property type="match status" value="1"/>
</dbReference>
<evidence type="ECO:0000256" key="10">
    <source>
        <dbReference type="ARBA" id="ARBA00048525"/>
    </source>
</evidence>
<proteinExistence type="inferred from homology"/>
<dbReference type="InterPro" id="IPR000312">
    <property type="entry name" value="Glycosyl_Trfase_fam3"/>
</dbReference>
<dbReference type="Gene3D" id="1.20.970.10">
    <property type="entry name" value="Transferase, Pyrimidine Nucleoside Phosphorylase, Chain C"/>
    <property type="match status" value="1"/>
</dbReference>
<name>A0A9D1KLY1_9FIRM</name>
<keyword evidence="7 12" id="KW-0328">Glycosyltransferase</keyword>
<dbReference type="FunFam" id="3.40.1030.10:FF:000003">
    <property type="entry name" value="Pyrimidine-nucleoside phosphorylase"/>
    <property type="match status" value="1"/>
</dbReference>
<dbReference type="PANTHER" id="PTHR10515:SF0">
    <property type="entry name" value="THYMIDINE PHOSPHORYLASE"/>
    <property type="match status" value="1"/>
</dbReference>
<dbReference type="GO" id="GO:0006206">
    <property type="term" value="P:pyrimidine nucleobase metabolic process"/>
    <property type="evidence" value="ECO:0007669"/>
    <property type="project" value="InterPro"/>
</dbReference>
<reference evidence="12" key="2">
    <citation type="journal article" date="2021" name="PeerJ">
        <title>Extensive microbial diversity within the chicken gut microbiome revealed by metagenomics and culture.</title>
        <authorList>
            <person name="Gilroy R."/>
            <person name="Ravi A."/>
            <person name="Getino M."/>
            <person name="Pursley I."/>
            <person name="Horton D.L."/>
            <person name="Alikhan N.F."/>
            <person name="Baker D."/>
            <person name="Gharbi K."/>
            <person name="Hall N."/>
            <person name="Watson M."/>
            <person name="Adriaenssens E.M."/>
            <person name="Foster-Nyarko E."/>
            <person name="Jarju S."/>
            <person name="Secka A."/>
            <person name="Antonio M."/>
            <person name="Oren A."/>
            <person name="Chaudhuri R.R."/>
            <person name="La Ragione R."/>
            <person name="Hildebrand F."/>
            <person name="Pallen M.J."/>
        </authorList>
    </citation>
    <scope>NUCLEOTIDE SEQUENCE</scope>
    <source>
        <strain evidence="12">CHK33-4379</strain>
    </source>
</reference>
<evidence type="ECO:0000313" key="13">
    <source>
        <dbReference type="Proteomes" id="UP000824136"/>
    </source>
</evidence>
<evidence type="ECO:0000256" key="1">
    <source>
        <dbReference type="ARBA" id="ARBA00001066"/>
    </source>
</evidence>
<comment type="catalytic activity">
    <reaction evidence="10">
        <text>thymidine + phosphate = 2-deoxy-alpha-D-ribose 1-phosphate + thymine</text>
        <dbReference type="Rhea" id="RHEA:16037"/>
        <dbReference type="ChEBI" id="CHEBI:17748"/>
        <dbReference type="ChEBI" id="CHEBI:17821"/>
        <dbReference type="ChEBI" id="CHEBI:43474"/>
        <dbReference type="ChEBI" id="CHEBI:57259"/>
        <dbReference type="EC" id="2.4.2.2"/>
    </reaction>
</comment>
<dbReference type="SMART" id="SM00941">
    <property type="entry name" value="PYNP_C"/>
    <property type="match status" value="1"/>
</dbReference>
<dbReference type="InterPro" id="IPR036566">
    <property type="entry name" value="PYNP-like_C_sf"/>
</dbReference>
<feature type="domain" description="Pyrimidine nucleoside phosphorylase C-terminal" evidence="11">
    <location>
        <begin position="344"/>
        <end position="418"/>
    </location>
</feature>
<accession>A0A9D1KLY1</accession>
<dbReference type="SUPFAM" id="SSF47648">
    <property type="entry name" value="Nucleoside phosphorylase/phosphoribosyltransferase N-terminal domain"/>
    <property type="match status" value="1"/>
</dbReference>
<evidence type="ECO:0000256" key="3">
    <source>
        <dbReference type="ARBA" id="ARBA00006915"/>
    </source>
</evidence>
<evidence type="ECO:0000256" key="7">
    <source>
        <dbReference type="ARBA" id="ARBA00022676"/>
    </source>
</evidence>
<evidence type="ECO:0000256" key="6">
    <source>
        <dbReference type="ARBA" id="ARBA00014680"/>
    </source>
</evidence>
<evidence type="ECO:0000313" key="12">
    <source>
        <dbReference type="EMBL" id="HIT59408.1"/>
    </source>
</evidence>
<evidence type="ECO:0000259" key="11">
    <source>
        <dbReference type="SMART" id="SM00941"/>
    </source>
</evidence>
<keyword evidence="8 12" id="KW-0808">Transferase</keyword>
<dbReference type="InterPro" id="IPR017459">
    <property type="entry name" value="Glycosyl_Trfase_fam3_N_dom"/>
</dbReference>
<dbReference type="InterPro" id="IPR013102">
    <property type="entry name" value="PYNP_C"/>
</dbReference>
<evidence type="ECO:0000256" key="2">
    <source>
        <dbReference type="ARBA" id="ARBA00003877"/>
    </source>
</evidence>
<dbReference type="Pfam" id="PF00591">
    <property type="entry name" value="Glycos_transf_3"/>
    <property type="match status" value="1"/>
</dbReference>
<comment type="catalytic activity">
    <reaction evidence="9">
        <text>uridine + phosphate = alpha-D-ribose 1-phosphate + uracil</text>
        <dbReference type="Rhea" id="RHEA:24388"/>
        <dbReference type="ChEBI" id="CHEBI:16704"/>
        <dbReference type="ChEBI" id="CHEBI:17568"/>
        <dbReference type="ChEBI" id="CHEBI:43474"/>
        <dbReference type="ChEBI" id="CHEBI:57720"/>
        <dbReference type="EC" id="2.4.2.2"/>
    </reaction>
</comment>
<dbReference type="NCBIfam" id="NF004490">
    <property type="entry name" value="PRK05820.1"/>
    <property type="match status" value="1"/>
</dbReference>
<dbReference type="Gene3D" id="3.90.1170.30">
    <property type="entry name" value="Pyrimidine nucleoside phosphorylase-like, C-terminal domain"/>
    <property type="match status" value="1"/>
</dbReference>
<dbReference type="Proteomes" id="UP000824136">
    <property type="component" value="Unassembled WGS sequence"/>
</dbReference>
<comment type="similarity">
    <text evidence="3">Belongs to the thymidine/pyrimidine-nucleoside phosphorylase family.</text>
</comment>
<organism evidence="12 13">
    <name type="scientific">Candidatus Faeciplasma pullistercoris</name>
    <dbReference type="NCBI Taxonomy" id="2840800"/>
    <lineage>
        <taxon>Bacteria</taxon>
        <taxon>Bacillati</taxon>
        <taxon>Bacillota</taxon>
        <taxon>Clostridia</taxon>
        <taxon>Eubacteriales</taxon>
        <taxon>Oscillospiraceae</taxon>
        <taxon>Oscillospiraceae incertae sedis</taxon>
        <taxon>Candidatus Faeciplasma</taxon>
    </lineage>
</organism>
<dbReference type="InterPro" id="IPR036320">
    <property type="entry name" value="Glycosyl_Trfase_fam3_N_dom_sf"/>
</dbReference>
<dbReference type="EMBL" id="DVLL01000021">
    <property type="protein sequence ID" value="HIT59408.1"/>
    <property type="molecule type" value="Genomic_DNA"/>
</dbReference>
<evidence type="ECO:0000256" key="9">
    <source>
        <dbReference type="ARBA" id="ARBA00048453"/>
    </source>
</evidence>
<comment type="subunit">
    <text evidence="4">Homodimer.</text>
</comment>
<dbReference type="SUPFAM" id="SSF54680">
    <property type="entry name" value="Pyrimidine nucleoside phosphorylase C-terminal domain"/>
    <property type="match status" value="1"/>
</dbReference>